<sequence>SLPQLQSIPQLGHAIECRLCAENPQSNFFPEHGTVRLWQPATAALPGMKDVRFETAIETGSQVAIHFDSMIAKIVVWAPTRSMAIQKAATVLSHTVCLGVKTNQRFLQNCLVHRAFRDVAYTTSFIPKHLPELLSDPYVEIPVRLRQTLALIPSAFLRTARNHIPSSLVPQKPFRHVRPGFRNQRFDPVSAPSSIVATGSGEDEMSLLCQWTDSDHESSKLKVKVQPLPTGPSPEKADCTPAAEVTARYNAISTALRSESTRTADAFDIEISSCRTALVTSKASRPWVTATMKVLINGRVYCCYLATENTELSSFTSTGQAKQVFCHFPAFGTWVTCKHYDLLSYSESTRQVVAEGSQAAQRKTVSAPMPCKVLSVLKQDGEEVQMGETVIVVESMKMEMNISAPVDGVFRTRVKKDDAVSEGAILCQIE</sequence>
<dbReference type="Pfam" id="PF02785">
    <property type="entry name" value="Biotin_carb_C"/>
    <property type="match status" value="1"/>
</dbReference>
<evidence type="ECO:0000256" key="3">
    <source>
        <dbReference type="ARBA" id="ARBA00022840"/>
    </source>
</evidence>
<dbReference type="PANTHER" id="PTHR18866">
    <property type="entry name" value="CARBOXYLASE:PYRUVATE/ACETYL-COA/PROPIONYL-COA CARBOXYLASE"/>
    <property type="match status" value="1"/>
</dbReference>
<dbReference type="Proteomes" id="UP000319663">
    <property type="component" value="Unassembled WGS sequence"/>
</dbReference>
<name>A0A507QL64_MONPU</name>
<proteinExistence type="predicted"/>
<evidence type="ECO:0000259" key="5">
    <source>
        <dbReference type="PROSITE" id="PS50968"/>
    </source>
</evidence>
<evidence type="ECO:0000313" key="8">
    <source>
        <dbReference type="Proteomes" id="UP000319663"/>
    </source>
</evidence>
<dbReference type="PANTHER" id="PTHR18866:SF127">
    <property type="match status" value="1"/>
</dbReference>
<feature type="domain" description="Lipoyl-binding" evidence="5">
    <location>
        <begin position="352"/>
        <end position="430"/>
    </location>
</feature>
<dbReference type="InterPro" id="IPR011054">
    <property type="entry name" value="Rudment_hybrid_motif"/>
</dbReference>
<dbReference type="PROSITE" id="PS50979">
    <property type="entry name" value="BC"/>
    <property type="match status" value="1"/>
</dbReference>
<keyword evidence="1" id="KW-0436">Ligase</keyword>
<keyword evidence="2" id="KW-0547">Nucleotide-binding</keyword>
<dbReference type="CDD" id="cd06850">
    <property type="entry name" value="biotinyl_domain"/>
    <property type="match status" value="1"/>
</dbReference>
<dbReference type="Pfam" id="PF00364">
    <property type="entry name" value="Biotin_lipoyl"/>
    <property type="match status" value="1"/>
</dbReference>
<evidence type="ECO:0000256" key="2">
    <source>
        <dbReference type="ARBA" id="ARBA00022741"/>
    </source>
</evidence>
<dbReference type="SUPFAM" id="SSF51230">
    <property type="entry name" value="Single hybrid motif"/>
    <property type="match status" value="1"/>
</dbReference>
<evidence type="ECO:0000313" key="7">
    <source>
        <dbReference type="EMBL" id="TQB67697.1"/>
    </source>
</evidence>
<organism evidence="7 8">
    <name type="scientific">Monascus purpureus</name>
    <name type="common">Red mold</name>
    <name type="synonym">Monascus anka</name>
    <dbReference type="NCBI Taxonomy" id="5098"/>
    <lineage>
        <taxon>Eukaryota</taxon>
        <taxon>Fungi</taxon>
        <taxon>Dikarya</taxon>
        <taxon>Ascomycota</taxon>
        <taxon>Pezizomycotina</taxon>
        <taxon>Eurotiomycetes</taxon>
        <taxon>Eurotiomycetidae</taxon>
        <taxon>Eurotiales</taxon>
        <taxon>Aspergillaceae</taxon>
        <taxon>Monascus</taxon>
    </lineage>
</organism>
<keyword evidence="3" id="KW-0067">ATP-binding</keyword>
<dbReference type="STRING" id="5098.A0A507QL64"/>
<dbReference type="InterPro" id="IPR005482">
    <property type="entry name" value="Biotin_COase_C"/>
</dbReference>
<feature type="domain" description="Biotin carboxylation" evidence="6">
    <location>
        <begin position="1"/>
        <end position="131"/>
    </location>
</feature>
<dbReference type="InterPro" id="IPR011764">
    <property type="entry name" value="Biotin_carboxylation_dom"/>
</dbReference>
<evidence type="ECO:0008006" key="9">
    <source>
        <dbReference type="Google" id="ProtNLM"/>
    </source>
</evidence>
<dbReference type="InterPro" id="IPR000089">
    <property type="entry name" value="Biotin_lipoyl"/>
</dbReference>
<comment type="caution">
    <text evidence="7">The sequence shown here is derived from an EMBL/GenBank/DDBJ whole genome shotgun (WGS) entry which is preliminary data.</text>
</comment>
<dbReference type="SMART" id="SM00878">
    <property type="entry name" value="Biotin_carb_C"/>
    <property type="match status" value="1"/>
</dbReference>
<feature type="non-terminal residue" evidence="7">
    <location>
        <position position="1"/>
    </location>
</feature>
<dbReference type="InterPro" id="IPR011053">
    <property type="entry name" value="Single_hybrid_motif"/>
</dbReference>
<keyword evidence="8" id="KW-1185">Reference proteome</keyword>
<keyword evidence="4" id="KW-0092">Biotin</keyword>
<dbReference type="InterPro" id="IPR050856">
    <property type="entry name" value="Biotin_carboxylase_complex"/>
</dbReference>
<dbReference type="Gene3D" id="3.30.470.20">
    <property type="entry name" value="ATP-grasp fold, B domain"/>
    <property type="match status" value="1"/>
</dbReference>
<dbReference type="GO" id="GO:0016874">
    <property type="term" value="F:ligase activity"/>
    <property type="evidence" value="ECO:0007669"/>
    <property type="project" value="UniProtKB-KW"/>
</dbReference>
<protein>
    <recommendedName>
        <fullName evidence="9">Lipoyl-binding domain-containing protein</fullName>
    </recommendedName>
</protein>
<dbReference type="Gene3D" id="2.40.50.100">
    <property type="match status" value="1"/>
</dbReference>
<dbReference type="AlphaFoldDB" id="A0A507QL64"/>
<reference evidence="7 8" key="1">
    <citation type="submission" date="2019-06" db="EMBL/GenBank/DDBJ databases">
        <title>Wine fermentation using esterase from Monascus purpureus.</title>
        <authorList>
            <person name="Geng C."/>
            <person name="Zhang Y."/>
        </authorList>
    </citation>
    <scope>NUCLEOTIDE SEQUENCE [LARGE SCALE GENOMIC DNA]</scope>
    <source>
        <strain evidence="7">HQ1</strain>
    </source>
</reference>
<dbReference type="GO" id="GO:0005524">
    <property type="term" value="F:ATP binding"/>
    <property type="evidence" value="ECO:0007669"/>
    <property type="project" value="UniProtKB-KW"/>
</dbReference>
<evidence type="ECO:0000256" key="1">
    <source>
        <dbReference type="ARBA" id="ARBA00022598"/>
    </source>
</evidence>
<accession>A0A507QL64</accession>
<dbReference type="EMBL" id="VIFY01000322">
    <property type="protein sequence ID" value="TQB67697.1"/>
    <property type="molecule type" value="Genomic_DNA"/>
</dbReference>
<dbReference type="PROSITE" id="PS50968">
    <property type="entry name" value="BIOTINYL_LIPOYL"/>
    <property type="match status" value="1"/>
</dbReference>
<gene>
    <name evidence="7" type="ORF">MPDQ_004919</name>
</gene>
<evidence type="ECO:0000259" key="6">
    <source>
        <dbReference type="PROSITE" id="PS50979"/>
    </source>
</evidence>
<dbReference type="SUPFAM" id="SSF51246">
    <property type="entry name" value="Rudiment single hybrid motif"/>
    <property type="match status" value="1"/>
</dbReference>
<evidence type="ECO:0000256" key="4">
    <source>
        <dbReference type="ARBA" id="ARBA00023267"/>
    </source>
</evidence>